<evidence type="ECO:0000313" key="2">
    <source>
        <dbReference type="Proteomes" id="UP001233172"/>
    </source>
</evidence>
<gene>
    <name evidence="1" type="ORF">Bpfe_027516</name>
</gene>
<sequence>MRCFTLPDLQASGTTCVSMDNWEQIPTVSITETSDSDLSQNLRRQNSLGSGIISSRKKCVVTLDGHRYTIGKSHMYRL</sequence>
<dbReference type="AlphaFoldDB" id="A0AAD8EXJ0"/>
<organism evidence="1 2">
    <name type="scientific">Biomphalaria pfeifferi</name>
    <name type="common">Bloodfluke planorb</name>
    <name type="synonym">Freshwater snail</name>
    <dbReference type="NCBI Taxonomy" id="112525"/>
    <lineage>
        <taxon>Eukaryota</taxon>
        <taxon>Metazoa</taxon>
        <taxon>Spiralia</taxon>
        <taxon>Lophotrochozoa</taxon>
        <taxon>Mollusca</taxon>
        <taxon>Gastropoda</taxon>
        <taxon>Heterobranchia</taxon>
        <taxon>Euthyneura</taxon>
        <taxon>Panpulmonata</taxon>
        <taxon>Hygrophila</taxon>
        <taxon>Lymnaeoidea</taxon>
        <taxon>Planorbidae</taxon>
        <taxon>Biomphalaria</taxon>
    </lineage>
</organism>
<protein>
    <submittedName>
        <fullName evidence="1">Uncharacterized protein</fullName>
    </submittedName>
</protein>
<comment type="caution">
    <text evidence="1">The sequence shown here is derived from an EMBL/GenBank/DDBJ whole genome shotgun (WGS) entry which is preliminary data.</text>
</comment>
<evidence type="ECO:0000313" key="1">
    <source>
        <dbReference type="EMBL" id="KAK0043083.1"/>
    </source>
</evidence>
<proteinExistence type="predicted"/>
<keyword evidence="2" id="KW-1185">Reference proteome</keyword>
<reference evidence="1" key="1">
    <citation type="journal article" date="2023" name="PLoS Negl. Trop. Dis.">
        <title>A genome sequence for Biomphalaria pfeifferi, the major vector snail for the human-infecting parasite Schistosoma mansoni.</title>
        <authorList>
            <person name="Bu L."/>
            <person name="Lu L."/>
            <person name="Laidemitt M.R."/>
            <person name="Zhang S.M."/>
            <person name="Mutuku M."/>
            <person name="Mkoji G."/>
            <person name="Steinauer M."/>
            <person name="Loker E.S."/>
        </authorList>
    </citation>
    <scope>NUCLEOTIDE SEQUENCE</scope>
    <source>
        <strain evidence="1">KasaAsao</strain>
    </source>
</reference>
<name>A0AAD8EXJ0_BIOPF</name>
<accession>A0AAD8EXJ0</accession>
<reference evidence="1" key="2">
    <citation type="submission" date="2023-04" db="EMBL/GenBank/DDBJ databases">
        <authorList>
            <person name="Bu L."/>
            <person name="Lu L."/>
            <person name="Laidemitt M.R."/>
            <person name="Zhang S.M."/>
            <person name="Mutuku M."/>
            <person name="Mkoji G."/>
            <person name="Steinauer M."/>
            <person name="Loker E.S."/>
        </authorList>
    </citation>
    <scope>NUCLEOTIDE SEQUENCE</scope>
    <source>
        <strain evidence="1">KasaAsao</strain>
        <tissue evidence="1">Whole Snail</tissue>
    </source>
</reference>
<dbReference type="Proteomes" id="UP001233172">
    <property type="component" value="Unassembled WGS sequence"/>
</dbReference>
<dbReference type="EMBL" id="JASAOG010000225">
    <property type="protein sequence ID" value="KAK0043083.1"/>
    <property type="molecule type" value="Genomic_DNA"/>
</dbReference>